<evidence type="ECO:0000313" key="3">
    <source>
        <dbReference type="Proteomes" id="UP000044602"/>
    </source>
</evidence>
<organism evidence="2 3">
    <name type="scientific">Verticillium longisporum</name>
    <name type="common">Verticillium dahliae var. longisporum</name>
    <dbReference type="NCBI Taxonomy" id="100787"/>
    <lineage>
        <taxon>Eukaryota</taxon>
        <taxon>Fungi</taxon>
        <taxon>Dikarya</taxon>
        <taxon>Ascomycota</taxon>
        <taxon>Pezizomycotina</taxon>
        <taxon>Sordariomycetes</taxon>
        <taxon>Hypocreomycetidae</taxon>
        <taxon>Glomerellales</taxon>
        <taxon>Plectosphaerellaceae</taxon>
        <taxon>Verticillium</taxon>
    </lineage>
</organism>
<gene>
    <name evidence="2" type="ORF">BN1708_019955</name>
</gene>
<feature type="non-terminal residue" evidence="2">
    <location>
        <position position="1"/>
    </location>
</feature>
<reference evidence="2 3" key="1">
    <citation type="submission" date="2015-05" db="EMBL/GenBank/DDBJ databases">
        <authorList>
            <person name="Wang D.B."/>
            <person name="Wang M."/>
        </authorList>
    </citation>
    <scope>NUCLEOTIDE SEQUENCE [LARGE SCALE GENOMIC DNA]</scope>
    <source>
        <strain evidence="2">VL1</strain>
    </source>
</reference>
<dbReference type="EMBL" id="CVQH01023987">
    <property type="protein sequence ID" value="CRK36264.1"/>
    <property type="molecule type" value="Genomic_DNA"/>
</dbReference>
<protein>
    <submittedName>
        <fullName evidence="2">Uncharacterized protein</fullName>
    </submittedName>
</protein>
<feature type="region of interest" description="Disordered" evidence="1">
    <location>
        <begin position="1"/>
        <end position="42"/>
    </location>
</feature>
<proteinExistence type="predicted"/>
<dbReference type="Proteomes" id="UP000044602">
    <property type="component" value="Unassembled WGS sequence"/>
</dbReference>
<dbReference type="AlphaFoldDB" id="A0A0G4MQ30"/>
<sequence>HGRHRLPRPIVVHILPRQQERAEQPHRASSRKHPERTLDRHS</sequence>
<evidence type="ECO:0000256" key="1">
    <source>
        <dbReference type="SAM" id="MobiDB-lite"/>
    </source>
</evidence>
<accession>A0A0G4MQ30</accession>
<evidence type="ECO:0000313" key="2">
    <source>
        <dbReference type="EMBL" id="CRK36264.1"/>
    </source>
</evidence>
<name>A0A0G4MQ30_VERLO</name>
<keyword evidence="3" id="KW-1185">Reference proteome</keyword>